<dbReference type="EMBL" id="BGZK01000721">
    <property type="protein sequence ID" value="GBP57864.1"/>
    <property type="molecule type" value="Genomic_DNA"/>
</dbReference>
<comment type="caution">
    <text evidence="1">The sequence shown here is derived from an EMBL/GenBank/DDBJ whole genome shotgun (WGS) entry which is preliminary data.</text>
</comment>
<accession>A0A4C1X695</accession>
<reference evidence="1 2" key="1">
    <citation type="journal article" date="2019" name="Commun. Biol.">
        <title>The bagworm genome reveals a unique fibroin gene that provides high tensile strength.</title>
        <authorList>
            <person name="Kono N."/>
            <person name="Nakamura H."/>
            <person name="Ohtoshi R."/>
            <person name="Tomita M."/>
            <person name="Numata K."/>
            <person name="Arakawa K."/>
        </authorList>
    </citation>
    <scope>NUCLEOTIDE SEQUENCE [LARGE SCALE GENOMIC DNA]</scope>
</reference>
<evidence type="ECO:0000313" key="2">
    <source>
        <dbReference type="Proteomes" id="UP000299102"/>
    </source>
</evidence>
<name>A0A4C1X695_EUMVA</name>
<organism evidence="1 2">
    <name type="scientific">Eumeta variegata</name>
    <name type="common">Bagworm moth</name>
    <name type="synonym">Eumeta japonica</name>
    <dbReference type="NCBI Taxonomy" id="151549"/>
    <lineage>
        <taxon>Eukaryota</taxon>
        <taxon>Metazoa</taxon>
        <taxon>Ecdysozoa</taxon>
        <taxon>Arthropoda</taxon>
        <taxon>Hexapoda</taxon>
        <taxon>Insecta</taxon>
        <taxon>Pterygota</taxon>
        <taxon>Neoptera</taxon>
        <taxon>Endopterygota</taxon>
        <taxon>Lepidoptera</taxon>
        <taxon>Glossata</taxon>
        <taxon>Ditrysia</taxon>
        <taxon>Tineoidea</taxon>
        <taxon>Psychidae</taxon>
        <taxon>Oiketicinae</taxon>
        <taxon>Eumeta</taxon>
    </lineage>
</organism>
<keyword evidence="2" id="KW-1185">Reference proteome</keyword>
<dbReference type="Proteomes" id="UP000299102">
    <property type="component" value="Unassembled WGS sequence"/>
</dbReference>
<dbReference type="PROSITE" id="PS51257">
    <property type="entry name" value="PROKAR_LIPOPROTEIN"/>
    <property type="match status" value="1"/>
</dbReference>
<gene>
    <name evidence="1" type="ORF">EVAR_41534_1</name>
</gene>
<proteinExistence type="predicted"/>
<dbReference type="AlphaFoldDB" id="A0A4C1X695"/>
<evidence type="ECO:0000313" key="1">
    <source>
        <dbReference type="EMBL" id="GBP57864.1"/>
    </source>
</evidence>
<protein>
    <submittedName>
        <fullName evidence="1">Uncharacterized protein</fullName>
    </submittedName>
</protein>
<sequence length="147" mass="15475">MRATIFLAPGAPAGNDEVFVATSPSAVAACNFRWSLWSSSKWSLKDEYKLLSELGGANGAAAGAGGGAPATAAPYYGELFDAGYEHAHAHYAAHSDHDPWIELHDRLTGRARAPTLARAGSGPPQLPISGLLRLFVEFLVARAIAIF</sequence>